<evidence type="ECO:0000256" key="5">
    <source>
        <dbReference type="ARBA" id="ARBA00023001"/>
    </source>
</evidence>
<evidence type="ECO:0000256" key="1">
    <source>
        <dbReference type="ARBA" id="ARBA00000966"/>
    </source>
</evidence>
<keyword evidence="5" id="KW-0136">Cellulose degradation</keyword>
<dbReference type="PANTHER" id="PTHR48098">
    <property type="entry name" value="ENTEROCHELIN ESTERASE-RELATED"/>
    <property type="match status" value="1"/>
</dbReference>
<keyword evidence="7" id="KW-0326">Glycosidase</keyword>
<evidence type="ECO:0000256" key="2">
    <source>
        <dbReference type="ARBA" id="ARBA00012601"/>
    </source>
</evidence>
<keyword evidence="4" id="KW-0378">Hydrolase</keyword>
<evidence type="ECO:0000259" key="10">
    <source>
        <dbReference type="PROSITE" id="PS51766"/>
    </source>
</evidence>
<dbReference type="SMART" id="SM00606">
    <property type="entry name" value="CBD_IV"/>
    <property type="match status" value="1"/>
</dbReference>
<dbReference type="EC" id="3.2.1.4" evidence="2"/>
<dbReference type="InterPro" id="IPR006584">
    <property type="entry name" value="Cellulose-bd_IV"/>
</dbReference>
<dbReference type="InterPro" id="IPR016134">
    <property type="entry name" value="Dockerin_dom"/>
</dbReference>
<dbReference type="PROSITE" id="PS00018">
    <property type="entry name" value="EF_HAND_1"/>
    <property type="match status" value="1"/>
</dbReference>
<dbReference type="OrthoDB" id="9777383at2"/>
<evidence type="ECO:0000256" key="4">
    <source>
        <dbReference type="ARBA" id="ARBA00022801"/>
    </source>
</evidence>
<sequence length="489" mass="53138">MKRNILTKKTLWGMVAFVFALTLIFTVPDTKVQAATLPTTPPAGYDQVQNNIPHGQVSYINYQSAATNSTRRARIYLPPNYSPDKKYSVMYLLHGIGGNEDEWYTNGAPNVILDNLIAAGKIQPFICVLPNGNATGNGVSDGWSNFTKDLIGSLIPYIESHYSVYTDRNHRTVCGLSMGGGQSFNIGLTNLNLFPYVGAFSPAPNTLPNSQLFPDNGASARELLKFLFISYGTTDNLISFGTGVHNYCDSNNIPNTYFLIQGAGHDWNVWKQSLWNYSQMICERGFTDYAPAEPISAFSKIEAENYTSQSGIQTETCSEGGLNIGFIENGDYVVYKDVDFGTGATSFQARVASATNGGKIEIRLDSLTGPLVGTCEVKGTGDWQVYTDASCSISGASGKHDLYLKFTGGSDYLLNVNWFKFGNTTQTLTGDLNGDSSVDATDYALLKKYLLGQITTFPAGDINAADMNNDGVVDAIDFAVFKKILLGTN</sequence>
<dbReference type="Pfam" id="PF00404">
    <property type="entry name" value="Dockerin_1"/>
    <property type="match status" value="1"/>
</dbReference>
<dbReference type="InterPro" id="IPR008979">
    <property type="entry name" value="Galactose-bd-like_sf"/>
</dbReference>
<proteinExistence type="predicted"/>
<dbReference type="SUPFAM" id="SSF63446">
    <property type="entry name" value="Type I dockerin domain"/>
    <property type="match status" value="1"/>
</dbReference>
<protein>
    <recommendedName>
        <fullName evidence="2">cellulase</fullName>
        <ecNumber evidence="2">3.2.1.4</ecNumber>
    </recommendedName>
</protein>
<dbReference type="InterPro" id="IPR018247">
    <property type="entry name" value="EF_Hand_1_Ca_BS"/>
</dbReference>
<evidence type="ECO:0000256" key="7">
    <source>
        <dbReference type="ARBA" id="ARBA00023295"/>
    </source>
</evidence>
<evidence type="ECO:0000256" key="3">
    <source>
        <dbReference type="ARBA" id="ARBA00022729"/>
    </source>
</evidence>
<dbReference type="Pfam" id="PF00756">
    <property type="entry name" value="Esterase"/>
    <property type="match status" value="1"/>
</dbReference>
<dbReference type="GO" id="GO:0030246">
    <property type="term" value="F:carbohydrate binding"/>
    <property type="evidence" value="ECO:0007669"/>
    <property type="project" value="InterPro"/>
</dbReference>
<dbReference type="Pfam" id="PF03422">
    <property type="entry name" value="CBM_6"/>
    <property type="match status" value="1"/>
</dbReference>
<dbReference type="PROSITE" id="PS51175">
    <property type="entry name" value="CBM6"/>
    <property type="match status" value="1"/>
</dbReference>
<dbReference type="Gene3D" id="1.10.1330.10">
    <property type="entry name" value="Dockerin domain"/>
    <property type="match status" value="1"/>
</dbReference>
<dbReference type="RefSeq" id="WP_024831746.1">
    <property type="nucleotide sequence ID" value="NZ_BBAA01000028.1"/>
</dbReference>
<dbReference type="InterPro" id="IPR005084">
    <property type="entry name" value="CBM6"/>
</dbReference>
<dbReference type="PROSITE" id="PS51766">
    <property type="entry name" value="DOCKERIN"/>
    <property type="match status" value="1"/>
</dbReference>
<dbReference type="Gene3D" id="2.60.120.260">
    <property type="entry name" value="Galactose-binding domain-like"/>
    <property type="match status" value="1"/>
</dbReference>
<keyword evidence="6" id="KW-0119">Carbohydrate metabolism</keyword>
<evidence type="ECO:0000256" key="6">
    <source>
        <dbReference type="ARBA" id="ARBA00023277"/>
    </source>
</evidence>
<comment type="catalytic activity">
    <reaction evidence="1">
        <text>Endohydrolysis of (1-&gt;4)-beta-D-glucosidic linkages in cellulose, lichenin and cereal beta-D-glucans.</text>
        <dbReference type="EC" id="3.2.1.4"/>
    </reaction>
</comment>
<dbReference type="InterPro" id="IPR036439">
    <property type="entry name" value="Dockerin_dom_sf"/>
</dbReference>
<feature type="domain" description="CBM6" evidence="9">
    <location>
        <begin position="299"/>
        <end position="422"/>
    </location>
</feature>
<dbReference type="SUPFAM" id="SSF49785">
    <property type="entry name" value="Galactose-binding domain-like"/>
    <property type="match status" value="1"/>
</dbReference>
<gene>
    <name evidence="11" type="primary">fae1A</name>
</gene>
<dbReference type="InterPro" id="IPR050583">
    <property type="entry name" value="Mycobacterial_A85_antigen"/>
</dbReference>
<evidence type="ECO:0000256" key="8">
    <source>
        <dbReference type="ARBA" id="ARBA00023326"/>
    </source>
</evidence>
<dbReference type="GO" id="GO:0030245">
    <property type="term" value="P:cellulose catabolic process"/>
    <property type="evidence" value="ECO:0007669"/>
    <property type="project" value="UniProtKB-KW"/>
</dbReference>
<dbReference type="GO" id="GO:0008810">
    <property type="term" value="F:cellulase activity"/>
    <property type="evidence" value="ECO:0007669"/>
    <property type="project" value="UniProtKB-EC"/>
</dbReference>
<dbReference type="AlphaFoldDB" id="A0A2Z5TSL2"/>
<dbReference type="PROSITE" id="PS00448">
    <property type="entry name" value="CLOS_CELLULOSOME_RPT"/>
    <property type="match status" value="2"/>
</dbReference>
<organism evidence="11">
    <name type="scientific">Ruminiclostridium josui JCM 17888</name>
    <dbReference type="NCBI Taxonomy" id="1291050"/>
    <lineage>
        <taxon>Bacteria</taxon>
        <taxon>Bacillati</taxon>
        <taxon>Bacillota</taxon>
        <taxon>Clostridia</taxon>
        <taxon>Eubacteriales</taxon>
        <taxon>Oscillospiraceae</taxon>
        <taxon>Ruminiclostridium</taxon>
    </lineage>
</organism>
<name>A0A2Z5TSL2_RUMJO</name>
<dbReference type="InterPro" id="IPR000801">
    <property type="entry name" value="Esterase-like"/>
</dbReference>
<dbReference type="EMBL" id="LC331102">
    <property type="protein sequence ID" value="BBA94051.1"/>
    <property type="molecule type" value="Genomic_DNA"/>
</dbReference>
<dbReference type="CDD" id="cd14256">
    <property type="entry name" value="Dockerin_I"/>
    <property type="match status" value="1"/>
</dbReference>
<keyword evidence="8" id="KW-0624">Polysaccharide degradation</keyword>
<accession>A0A2Z5TSL2</accession>
<evidence type="ECO:0000313" key="11">
    <source>
        <dbReference type="EMBL" id="BBA94051.1"/>
    </source>
</evidence>
<feature type="domain" description="Dockerin" evidence="10">
    <location>
        <begin position="425"/>
        <end position="489"/>
    </location>
</feature>
<dbReference type="InterPro" id="IPR029058">
    <property type="entry name" value="AB_hydrolase_fold"/>
</dbReference>
<evidence type="ECO:0000259" key="9">
    <source>
        <dbReference type="PROSITE" id="PS51175"/>
    </source>
</evidence>
<dbReference type="CDD" id="cd04084">
    <property type="entry name" value="CBM6_xylanase-like"/>
    <property type="match status" value="1"/>
</dbReference>
<dbReference type="SUPFAM" id="SSF53474">
    <property type="entry name" value="alpha/beta-Hydrolases"/>
    <property type="match status" value="1"/>
</dbReference>
<dbReference type="InterPro" id="IPR002105">
    <property type="entry name" value="Dockerin_1_rpt"/>
</dbReference>
<reference evidence="11" key="1">
    <citation type="submission" date="2017-10" db="EMBL/GenBank/DDBJ databases">
        <title>Characterization of Ruminoclostridium josui feruloyl esterase Fae1A and its CBM.</title>
        <authorList>
            <person name="Sakka K."/>
            <person name="Mamiya A."/>
            <person name="Sakka M."/>
            <person name="Kunikata E."/>
            <person name="Kimura T."/>
        </authorList>
    </citation>
    <scope>NUCLEOTIDE SEQUENCE</scope>
    <source>
        <strain evidence="11">JCM 17888</strain>
    </source>
</reference>
<dbReference type="Gene3D" id="3.40.50.1820">
    <property type="entry name" value="alpha/beta hydrolase"/>
    <property type="match status" value="1"/>
</dbReference>
<keyword evidence="3" id="KW-0732">Signal</keyword>